<comment type="caution">
    <text evidence="2">The sequence shown here is derived from an EMBL/GenBank/DDBJ whole genome shotgun (WGS) entry which is preliminary data.</text>
</comment>
<proteinExistence type="predicted"/>
<dbReference type="Proteomes" id="UP001492380">
    <property type="component" value="Unassembled WGS sequence"/>
</dbReference>
<keyword evidence="3" id="KW-1185">Reference proteome</keyword>
<feature type="region of interest" description="Disordered" evidence="1">
    <location>
        <begin position="33"/>
        <end position="84"/>
    </location>
</feature>
<feature type="region of interest" description="Disordered" evidence="1">
    <location>
        <begin position="103"/>
        <end position="141"/>
    </location>
</feature>
<evidence type="ECO:0000256" key="1">
    <source>
        <dbReference type="SAM" id="MobiDB-lite"/>
    </source>
</evidence>
<evidence type="ECO:0000313" key="2">
    <source>
        <dbReference type="EMBL" id="KAK8225926.1"/>
    </source>
</evidence>
<feature type="compositionally biased region" description="Basic and acidic residues" evidence="1">
    <location>
        <begin position="164"/>
        <end position="182"/>
    </location>
</feature>
<feature type="compositionally biased region" description="Basic and acidic residues" evidence="1">
    <location>
        <begin position="128"/>
        <end position="137"/>
    </location>
</feature>
<feature type="compositionally biased region" description="Polar residues" evidence="1">
    <location>
        <begin position="202"/>
        <end position="218"/>
    </location>
</feature>
<feature type="region of interest" description="Disordered" evidence="1">
    <location>
        <begin position="153"/>
        <end position="218"/>
    </location>
</feature>
<sequence length="218" mass="24083">MACLKSWFPKIWATTKETLCICCNDDDEDTPLEPASQDDVTNANHPMSVRKVYSSHSIPTVPTKDGQRNPSSTSKTVNRDPRAQVLSTVPAGAQKEALRQFLGAPASPRRPLFPATHSSHGGAKMHPHQKENTDGPRRLPPLPVFKLLHALRERNEASNTTRHNNKDSSYEPRDLQPHEIGPKRFTYRLSFANPVASGDSGNGNQEDAVTQGNPAQKY</sequence>
<organism evidence="2 3">
    <name type="scientific">Phyllosticta capitalensis</name>
    <dbReference type="NCBI Taxonomy" id="121624"/>
    <lineage>
        <taxon>Eukaryota</taxon>
        <taxon>Fungi</taxon>
        <taxon>Dikarya</taxon>
        <taxon>Ascomycota</taxon>
        <taxon>Pezizomycotina</taxon>
        <taxon>Dothideomycetes</taxon>
        <taxon>Dothideomycetes incertae sedis</taxon>
        <taxon>Botryosphaeriales</taxon>
        <taxon>Phyllostictaceae</taxon>
        <taxon>Phyllosticta</taxon>
    </lineage>
</organism>
<dbReference type="EMBL" id="JBBWRZ010000011">
    <property type="protein sequence ID" value="KAK8225926.1"/>
    <property type="molecule type" value="Genomic_DNA"/>
</dbReference>
<evidence type="ECO:0000313" key="3">
    <source>
        <dbReference type="Proteomes" id="UP001492380"/>
    </source>
</evidence>
<accession>A0ABR1YD63</accession>
<gene>
    <name evidence="2" type="ORF">HDK90DRAFT_469629</name>
</gene>
<reference evidence="2 3" key="1">
    <citation type="submission" date="2024-04" db="EMBL/GenBank/DDBJ databases">
        <title>Phyllosticta paracitricarpa is synonymous to the EU quarantine fungus P. citricarpa based on phylogenomic analyses.</title>
        <authorList>
            <consortium name="Lawrence Berkeley National Laboratory"/>
            <person name="Van Ingen-Buijs V.A."/>
            <person name="Van Westerhoven A.C."/>
            <person name="Haridas S."/>
            <person name="Skiadas P."/>
            <person name="Martin F."/>
            <person name="Groenewald J.Z."/>
            <person name="Crous P.W."/>
            <person name="Seidl M.F."/>
        </authorList>
    </citation>
    <scope>NUCLEOTIDE SEQUENCE [LARGE SCALE GENOMIC DNA]</scope>
    <source>
        <strain evidence="2 3">CBS 123374</strain>
    </source>
</reference>
<protein>
    <submittedName>
        <fullName evidence="2">Uncharacterized protein</fullName>
    </submittedName>
</protein>
<name>A0ABR1YD63_9PEZI</name>